<dbReference type="InterPro" id="IPR014770">
    <property type="entry name" value="Munc13_1"/>
</dbReference>
<protein>
    <recommendedName>
        <fullName evidence="6">MHD1 domain-containing protein</fullName>
    </recommendedName>
</protein>
<proteinExistence type="predicted"/>
<dbReference type="AlphaFoldDB" id="A0A0D3GZW2"/>
<organism evidence="4">
    <name type="scientific">Oryza barthii</name>
    <dbReference type="NCBI Taxonomy" id="65489"/>
    <lineage>
        <taxon>Eukaryota</taxon>
        <taxon>Viridiplantae</taxon>
        <taxon>Streptophyta</taxon>
        <taxon>Embryophyta</taxon>
        <taxon>Tracheophyta</taxon>
        <taxon>Spermatophyta</taxon>
        <taxon>Magnoliopsida</taxon>
        <taxon>Liliopsida</taxon>
        <taxon>Poales</taxon>
        <taxon>Poaceae</taxon>
        <taxon>BOP clade</taxon>
        <taxon>Oryzoideae</taxon>
        <taxon>Oryzeae</taxon>
        <taxon>Oryzinae</taxon>
        <taxon>Oryza</taxon>
    </lineage>
</organism>
<feature type="domain" description="MHD1" evidence="2">
    <location>
        <begin position="567"/>
        <end position="710"/>
    </location>
</feature>
<dbReference type="Gramene" id="OBART08G13500.1">
    <property type="protein sequence ID" value="OBART08G13500.1"/>
    <property type="gene ID" value="OBART08G13500"/>
</dbReference>
<evidence type="ECO:0000259" key="3">
    <source>
        <dbReference type="PROSITE" id="PS51259"/>
    </source>
</evidence>
<evidence type="ECO:0008006" key="6">
    <source>
        <dbReference type="Google" id="ProtNLM"/>
    </source>
</evidence>
<feature type="compositionally biased region" description="Basic residues" evidence="1">
    <location>
        <begin position="55"/>
        <end position="76"/>
    </location>
</feature>
<feature type="region of interest" description="Disordered" evidence="1">
    <location>
        <begin position="137"/>
        <end position="170"/>
    </location>
</feature>
<evidence type="ECO:0000313" key="5">
    <source>
        <dbReference type="Proteomes" id="UP000026960"/>
    </source>
</evidence>
<feature type="domain" description="MHD2" evidence="3">
    <location>
        <begin position="836"/>
        <end position="946"/>
    </location>
</feature>
<feature type="region of interest" description="Disordered" evidence="1">
    <location>
        <begin position="1"/>
        <end position="86"/>
    </location>
</feature>
<dbReference type="HOGENOM" id="CLU_009468_0_0_1"/>
<evidence type="ECO:0000259" key="2">
    <source>
        <dbReference type="PROSITE" id="PS51258"/>
    </source>
</evidence>
<dbReference type="EnsemblPlants" id="OBART08G13500.1">
    <property type="protein sequence ID" value="OBART08G13500.1"/>
    <property type="gene ID" value="OBART08G13500"/>
</dbReference>
<dbReference type="PROSITE" id="PS51258">
    <property type="entry name" value="MHD1"/>
    <property type="match status" value="1"/>
</dbReference>
<dbReference type="InterPro" id="IPR014772">
    <property type="entry name" value="Munc13_dom-2"/>
</dbReference>
<reference evidence="4" key="2">
    <citation type="submission" date="2015-03" db="UniProtKB">
        <authorList>
            <consortium name="EnsemblPlants"/>
        </authorList>
    </citation>
    <scope>IDENTIFICATION</scope>
</reference>
<dbReference type="PANTHER" id="PTHR31280">
    <property type="entry name" value="PROTEIN UNC-13 HOMOLOG"/>
    <property type="match status" value="1"/>
</dbReference>
<sequence>MARFFRDSTSSSRSSSDLAAGADASASAATTAASSRTPPLPSPFPDLRGAPLRRGTPRHRLRGPRRRLPRHRRQAPHLHPAVRSLRRLRRRTRPLIVVLHQPLAGVVGGGEQQQGEEGARAEEVLGVVVLQAARGAAAGDGGGAGAGAARGDGAGRREDPPRAAAHRRRPDQCLPAKCEMLLYFLNDRKFLGMFLSVLKLLGKHAESLVLPLEFLQQFKASDFLDPHEYEAWQLRYLKLLEAGLLFHPLVPLKKSDISALRLRQVIHGAYDKPVETEKNSKLLVELCSAARALAGRSLIETFDEFHWADGFPLNLHIYQMLIEACFDSEDGAVVDEIDEVVEMLMKTWPILGINQMFHNLCFAWALFNHFVMSGQADIELLSGAGIQLTEVVKDAKTTKDPDYCDVLISTINSIMGWTEKRLLAYHETFSASNIDSMQGIVSIGVSTAKILAEDISHEYHRKRKQETDVVVHSKIETYIRSSLRTAFAQKMEEADSKRSSRHPVPVLSILAKAIGDLATKEKTVYSPILKKWHPLATSVAVATLHSCFGNEIKQFIAGLTDLTPDAAQVLKAADKLEKDLVNIAVEDSVNIDDDGKLFIREMLPYEAENVMANLVKAWVKERVDRLKGWIDKILQHETWNPKANGENFAPSSMKMMQIIDDTLQAFFQFPLTMHSTLHSDLATGLDRNIQYYVSKSKAGCGTQSTLIPQLPHLTRCDVGSKLFKKKEKPQVLMKRGSQVGSTTNGASVIPELCVRINTLYHVQSELESLEKKIKTYFRNVESIDRSTDELNIHFKLSQSACQEGIRQLCETFAYKVIYNDLSHVLLDSLYAGDTASNRVEPLLRELDPILRMVSGILHNGVWNRVITSLMKGSFDGFLLVLLAGGPTRAFTLQDSQMIENDFRALRSLYIANGRGLPEEIVDKASSEVKNILPLLRTDTGTLIERFKQAISESCGSTAKSGFPMPPVPAHWSPSNPNTILRVLCYRNDEAATKFLKKAYNLPKKL</sequence>
<feature type="compositionally biased region" description="Gly residues" evidence="1">
    <location>
        <begin position="138"/>
        <end position="152"/>
    </location>
</feature>
<keyword evidence="5" id="KW-1185">Reference proteome</keyword>
<dbReference type="PANTHER" id="PTHR31280:SF4">
    <property type="entry name" value="ELONGATION FACTOR TS (DUF810)"/>
    <property type="match status" value="1"/>
</dbReference>
<evidence type="ECO:0000313" key="4">
    <source>
        <dbReference type="EnsemblPlants" id="OBART08G13500.1"/>
    </source>
</evidence>
<dbReference type="Pfam" id="PF25761">
    <property type="entry name" value="TPR_PATROL1"/>
    <property type="match status" value="1"/>
</dbReference>
<name>A0A0D3GZW2_9ORYZ</name>
<dbReference type="InterPro" id="IPR057984">
    <property type="entry name" value="PATROL1_C"/>
</dbReference>
<dbReference type="Proteomes" id="UP000026960">
    <property type="component" value="Chromosome 8"/>
</dbReference>
<evidence type="ECO:0000256" key="1">
    <source>
        <dbReference type="SAM" id="MobiDB-lite"/>
    </source>
</evidence>
<dbReference type="PaxDb" id="65489-OBART08G13500.1"/>
<dbReference type="eggNOG" id="ENOG502QSUB">
    <property type="taxonomic scope" value="Eukaryota"/>
</dbReference>
<feature type="compositionally biased region" description="Low complexity" evidence="1">
    <location>
        <begin position="7"/>
        <end position="37"/>
    </location>
</feature>
<reference evidence="4" key="1">
    <citation type="journal article" date="2009" name="Rice">
        <title>De Novo Next Generation Sequencing of Plant Genomes.</title>
        <authorList>
            <person name="Rounsley S."/>
            <person name="Marri P.R."/>
            <person name="Yu Y."/>
            <person name="He R."/>
            <person name="Sisneros N."/>
            <person name="Goicoechea J.L."/>
            <person name="Lee S.J."/>
            <person name="Angelova A."/>
            <person name="Kudrna D."/>
            <person name="Luo M."/>
            <person name="Affourtit J."/>
            <person name="Desany B."/>
            <person name="Knight J."/>
            <person name="Niazi F."/>
            <person name="Egholm M."/>
            <person name="Wing R.A."/>
        </authorList>
    </citation>
    <scope>NUCLEOTIDE SEQUENCE [LARGE SCALE GENOMIC DNA]</scope>
    <source>
        <strain evidence="4">cv. IRGC 105608</strain>
    </source>
</reference>
<dbReference type="InterPro" id="IPR008528">
    <property type="entry name" value="unc-13_homologue"/>
</dbReference>
<accession>A0A0D3GZW2</accession>
<dbReference type="PROSITE" id="PS51259">
    <property type="entry name" value="MHD2"/>
    <property type="match status" value="1"/>
</dbReference>
<dbReference type="STRING" id="65489.A0A0D3GZW2"/>